<reference evidence="1" key="1">
    <citation type="journal article" date="2015" name="Nature">
        <title>Complex archaea that bridge the gap between prokaryotes and eukaryotes.</title>
        <authorList>
            <person name="Spang A."/>
            <person name="Saw J.H."/>
            <person name="Jorgensen S.L."/>
            <person name="Zaremba-Niedzwiedzka K."/>
            <person name="Martijn J."/>
            <person name="Lind A.E."/>
            <person name="van Eijk R."/>
            <person name="Schleper C."/>
            <person name="Guy L."/>
            <person name="Ettema T.J."/>
        </authorList>
    </citation>
    <scope>NUCLEOTIDE SEQUENCE</scope>
</reference>
<proteinExistence type="predicted"/>
<organism evidence="1">
    <name type="scientific">marine sediment metagenome</name>
    <dbReference type="NCBI Taxonomy" id="412755"/>
    <lineage>
        <taxon>unclassified sequences</taxon>
        <taxon>metagenomes</taxon>
        <taxon>ecological metagenomes</taxon>
    </lineage>
</organism>
<dbReference type="AlphaFoldDB" id="A0A0F9P7P5"/>
<gene>
    <name evidence="1" type="ORF">LCGC14_0859800</name>
</gene>
<accession>A0A0F9P7P5</accession>
<sequence>MGALRTLEMLHWIEEHSIIYNIHWCRAGVGIIFYEGLGAMEEENWRKSLAVHRYYPSFEECVKAEYQRLEVAA</sequence>
<dbReference type="EMBL" id="LAZR01002606">
    <property type="protein sequence ID" value="KKN27890.1"/>
    <property type="molecule type" value="Genomic_DNA"/>
</dbReference>
<name>A0A0F9P7P5_9ZZZZ</name>
<protein>
    <submittedName>
        <fullName evidence="1">Uncharacterized protein</fullName>
    </submittedName>
</protein>
<comment type="caution">
    <text evidence="1">The sequence shown here is derived from an EMBL/GenBank/DDBJ whole genome shotgun (WGS) entry which is preliminary data.</text>
</comment>
<evidence type="ECO:0000313" key="1">
    <source>
        <dbReference type="EMBL" id="KKN27890.1"/>
    </source>
</evidence>